<feature type="domain" description="Histidine phosphotransferase ChpT C-terminal" evidence="1">
    <location>
        <begin position="78"/>
        <end position="193"/>
    </location>
</feature>
<evidence type="ECO:0000313" key="2">
    <source>
        <dbReference type="EMBL" id="KMW56724.1"/>
    </source>
</evidence>
<comment type="caution">
    <text evidence="2">The sequence shown here is derived from an EMBL/GenBank/DDBJ whole genome shotgun (WGS) entry which is preliminary data.</text>
</comment>
<dbReference type="AlphaFoldDB" id="A0A0J9E4E9"/>
<dbReference type="Proteomes" id="UP000037178">
    <property type="component" value="Unassembled WGS sequence"/>
</dbReference>
<name>A0A0J9E4E9_9RHOB</name>
<organism evidence="2 3">
    <name type="scientific">Candidatus Rhodobacter oscarellae</name>
    <dbReference type="NCBI Taxonomy" id="1675527"/>
    <lineage>
        <taxon>Bacteria</taxon>
        <taxon>Pseudomonadati</taxon>
        <taxon>Pseudomonadota</taxon>
        <taxon>Alphaproteobacteria</taxon>
        <taxon>Rhodobacterales</taxon>
        <taxon>Rhodobacter group</taxon>
        <taxon>Rhodobacter</taxon>
    </lineage>
</organism>
<dbReference type="PATRIC" id="fig|1675527.3.peg.1775"/>
<gene>
    <name evidence="2" type="ORF">AIOL_001679</name>
</gene>
<dbReference type="STRING" id="1675527.AIOL_001679"/>
<dbReference type="Pfam" id="PF10090">
    <property type="entry name" value="HPTransfase"/>
    <property type="match status" value="1"/>
</dbReference>
<dbReference type="EMBL" id="LFTY01000002">
    <property type="protein sequence ID" value="KMW56724.1"/>
    <property type="molecule type" value="Genomic_DNA"/>
</dbReference>
<evidence type="ECO:0000259" key="1">
    <source>
        <dbReference type="Pfam" id="PF10090"/>
    </source>
</evidence>
<keyword evidence="2" id="KW-0808">Transferase</keyword>
<evidence type="ECO:0000313" key="3">
    <source>
        <dbReference type="Proteomes" id="UP000037178"/>
    </source>
</evidence>
<sequence length="199" mass="21745">MTSPTNNIAALLGSRICHDLVSPIGAISNGVELLQMSGDASGPEIELIHESVENANARIRFFRIAFGVASPQQVVGANEVRDILTSLTRNTRMEMDWQSAADHTRADVKLIFLLLQCFEAAMPWGGHITITHSGGTWQVSGTSDRMKIRAELWDALQNKNQNAEISASEVQFLLLPELLAMAGRSLQLEVSETGITARF</sequence>
<protein>
    <submittedName>
        <fullName evidence="2">Signal transduction histidine kinase</fullName>
    </submittedName>
</protein>
<dbReference type="RefSeq" id="WP_049642568.1">
    <property type="nucleotide sequence ID" value="NZ_LFTY01000002.1"/>
</dbReference>
<proteinExistence type="predicted"/>
<accession>A0A0J9E4E9</accession>
<keyword evidence="3" id="KW-1185">Reference proteome</keyword>
<dbReference type="OrthoDB" id="9803702at2"/>
<dbReference type="InterPro" id="IPR036890">
    <property type="entry name" value="HATPase_C_sf"/>
</dbReference>
<dbReference type="Gene3D" id="3.30.565.10">
    <property type="entry name" value="Histidine kinase-like ATPase, C-terminal domain"/>
    <property type="match status" value="1"/>
</dbReference>
<dbReference type="GO" id="GO:0016301">
    <property type="term" value="F:kinase activity"/>
    <property type="evidence" value="ECO:0007669"/>
    <property type="project" value="UniProtKB-KW"/>
</dbReference>
<reference evidence="2 3" key="1">
    <citation type="submission" date="2015-06" db="EMBL/GenBank/DDBJ databases">
        <title>Draft genome sequence of an Alphaproteobacteria species associated to the Mediterranean sponge Oscarella lobularis.</title>
        <authorList>
            <person name="Jourda C."/>
            <person name="Santini S."/>
            <person name="Claverie J.-M."/>
        </authorList>
    </citation>
    <scope>NUCLEOTIDE SEQUENCE [LARGE SCALE GENOMIC DNA]</scope>
    <source>
        <strain evidence="2">IGS</strain>
    </source>
</reference>
<keyword evidence="2" id="KW-0418">Kinase</keyword>
<dbReference type="InterPro" id="IPR018762">
    <property type="entry name" value="ChpT_C"/>
</dbReference>
<dbReference type="Gene3D" id="1.10.287.130">
    <property type="match status" value="1"/>
</dbReference>